<reference evidence="1 2" key="1">
    <citation type="journal article" date="2016" name="Mol. Biol. Evol.">
        <title>Comparative Genomics of Early-Diverging Mushroom-Forming Fungi Provides Insights into the Origins of Lignocellulose Decay Capabilities.</title>
        <authorList>
            <person name="Nagy L.G."/>
            <person name="Riley R."/>
            <person name="Tritt A."/>
            <person name="Adam C."/>
            <person name="Daum C."/>
            <person name="Floudas D."/>
            <person name="Sun H."/>
            <person name="Yadav J.S."/>
            <person name="Pangilinan J."/>
            <person name="Larsson K.H."/>
            <person name="Matsuura K."/>
            <person name="Barry K."/>
            <person name="Labutti K."/>
            <person name="Kuo R."/>
            <person name="Ohm R.A."/>
            <person name="Bhattacharya S.S."/>
            <person name="Shirouzu T."/>
            <person name="Yoshinaga Y."/>
            <person name="Martin F.M."/>
            <person name="Grigoriev I.V."/>
            <person name="Hibbett D.S."/>
        </authorList>
    </citation>
    <scope>NUCLEOTIDE SEQUENCE [LARGE SCALE GENOMIC DNA]</scope>
    <source>
        <strain evidence="1 2">HHB9708</strain>
    </source>
</reference>
<gene>
    <name evidence="1" type="ORF">SISNIDRAFT_350268</name>
</gene>
<evidence type="ECO:0000313" key="2">
    <source>
        <dbReference type="Proteomes" id="UP000076722"/>
    </source>
</evidence>
<proteinExistence type="predicted"/>
<name>A0A164WZ08_9AGAM</name>
<accession>A0A164WZ08</accession>
<dbReference type="EMBL" id="KV419401">
    <property type="protein sequence ID" value="KZS95492.1"/>
    <property type="molecule type" value="Genomic_DNA"/>
</dbReference>
<evidence type="ECO:0000313" key="1">
    <source>
        <dbReference type="EMBL" id="KZS95492.1"/>
    </source>
</evidence>
<keyword evidence="2" id="KW-1185">Reference proteome</keyword>
<dbReference type="AlphaFoldDB" id="A0A164WZ08"/>
<dbReference type="Proteomes" id="UP000076722">
    <property type="component" value="Unassembled WGS sequence"/>
</dbReference>
<sequence>MLFISDIPHQLSTLSPLHSPSFISKMYSVLSFYYLLVTQQHNKAHLFVQLQFHQTFLAVTIKTIGQAWDGKAPVRHLLFSDNIASHAFPILVPALATSHSSSLPNLSTPYASPGFQVRVASRVSGSMPGALCLSDPKTSYMCLRALFPRFRLHEVQRS</sequence>
<organism evidence="1 2">
    <name type="scientific">Sistotremastrum niveocremeum HHB9708</name>
    <dbReference type="NCBI Taxonomy" id="1314777"/>
    <lineage>
        <taxon>Eukaryota</taxon>
        <taxon>Fungi</taxon>
        <taxon>Dikarya</taxon>
        <taxon>Basidiomycota</taxon>
        <taxon>Agaricomycotina</taxon>
        <taxon>Agaricomycetes</taxon>
        <taxon>Sistotremastrales</taxon>
        <taxon>Sistotremastraceae</taxon>
        <taxon>Sertulicium</taxon>
        <taxon>Sertulicium niveocremeum</taxon>
    </lineage>
</organism>
<protein>
    <submittedName>
        <fullName evidence="1">Uncharacterized protein</fullName>
    </submittedName>
</protein>